<gene>
    <name evidence="2" type="ORF">SIAM614_11093</name>
</gene>
<name>A0NMS6_ROSAI</name>
<proteinExistence type="predicted"/>
<dbReference type="AlphaFoldDB" id="A0NMS6"/>
<feature type="compositionally biased region" description="Low complexity" evidence="1">
    <location>
        <begin position="84"/>
        <end position="101"/>
    </location>
</feature>
<dbReference type="EMBL" id="AAUW01000001">
    <property type="protein sequence ID" value="EAV46371.1"/>
    <property type="molecule type" value="Genomic_DNA"/>
</dbReference>
<comment type="caution">
    <text evidence="2">The sequence shown here is derived from an EMBL/GenBank/DDBJ whole genome shotgun (WGS) entry which is preliminary data.</text>
</comment>
<organism evidence="2 3">
    <name type="scientific">Roseibium aggregatum (strain ATCC 25650 / DSM 13394 / JCM 20685 / NBRC 16684 / NCIMB 2208 / IAM 12614 / B1)</name>
    <name type="common">Stappia aggregata</name>
    <dbReference type="NCBI Taxonomy" id="384765"/>
    <lineage>
        <taxon>Bacteria</taxon>
        <taxon>Pseudomonadati</taxon>
        <taxon>Pseudomonadota</taxon>
        <taxon>Alphaproteobacteria</taxon>
        <taxon>Hyphomicrobiales</taxon>
        <taxon>Stappiaceae</taxon>
        <taxon>Roseibium</taxon>
    </lineage>
</organism>
<accession>A0NMS6</accession>
<reference evidence="2 3" key="1">
    <citation type="submission" date="2006-05" db="EMBL/GenBank/DDBJ databases">
        <authorList>
            <person name="King G."/>
            <person name="Ferriera S."/>
            <person name="Johnson J."/>
            <person name="Kravitz S."/>
            <person name="Beeson K."/>
            <person name="Sutton G."/>
            <person name="Rogers Y.-H."/>
            <person name="Friedman R."/>
            <person name="Frazier M."/>
            <person name="Venter J.C."/>
        </authorList>
    </citation>
    <scope>NUCLEOTIDE SEQUENCE [LARGE SCALE GENOMIC DNA]</scope>
    <source>
        <strain evidence="3">ATCC 25650 / DSM 13394 / JCM 20685 / NBRC 16684 / NCIMB 2208 / IAM 12614 / B1</strain>
    </source>
</reference>
<protein>
    <submittedName>
        <fullName evidence="2">Uncharacterized protein</fullName>
    </submittedName>
</protein>
<sequence>MWIASNPQKAEELARPLIEDAVELQVMAKDAYREVRELDLRDAADEAVSYYVAALRMPSLLFERLADQLDDVDHTLERRAQAEPVPRTGTPTDPGRPVPVRSGPHQRTGDSPFGSVSI</sequence>
<evidence type="ECO:0000256" key="1">
    <source>
        <dbReference type="SAM" id="MobiDB-lite"/>
    </source>
</evidence>
<feature type="region of interest" description="Disordered" evidence="1">
    <location>
        <begin position="73"/>
        <end position="118"/>
    </location>
</feature>
<evidence type="ECO:0000313" key="2">
    <source>
        <dbReference type="EMBL" id="EAV46371.1"/>
    </source>
</evidence>
<evidence type="ECO:0000313" key="3">
    <source>
        <dbReference type="Proteomes" id="UP000004848"/>
    </source>
</evidence>
<dbReference type="Proteomes" id="UP000004848">
    <property type="component" value="Unassembled WGS sequence"/>
</dbReference>